<dbReference type="eggNOG" id="COG3437">
    <property type="taxonomic scope" value="Bacteria"/>
</dbReference>
<dbReference type="CDD" id="cd17557">
    <property type="entry name" value="REC_Rcp-like"/>
    <property type="match status" value="1"/>
</dbReference>
<dbReference type="Pfam" id="PF00072">
    <property type="entry name" value="Response_reg"/>
    <property type="match status" value="2"/>
</dbReference>
<dbReference type="STRING" id="471854.Dfer_5179"/>
<dbReference type="PANTHER" id="PTHR44520:SF2">
    <property type="entry name" value="RESPONSE REGULATOR RCP1"/>
    <property type="match status" value="1"/>
</dbReference>
<dbReference type="Proteomes" id="UP000002011">
    <property type="component" value="Chromosome"/>
</dbReference>
<dbReference type="KEGG" id="dfe:Dfer_5179"/>
<protein>
    <submittedName>
        <fullName evidence="3">Response regulator receiver protein</fullName>
    </submittedName>
</protein>
<proteinExistence type="predicted"/>
<dbReference type="AlphaFoldDB" id="C6VSE3"/>
<dbReference type="InterPro" id="IPR011006">
    <property type="entry name" value="CheY-like_superfamily"/>
</dbReference>
<dbReference type="RefSeq" id="WP_015814619.1">
    <property type="nucleotide sequence ID" value="NC_013037.1"/>
</dbReference>
<evidence type="ECO:0000313" key="4">
    <source>
        <dbReference type="Proteomes" id="UP000002011"/>
    </source>
</evidence>
<evidence type="ECO:0000256" key="1">
    <source>
        <dbReference type="PROSITE-ProRule" id="PRU00169"/>
    </source>
</evidence>
<reference evidence="3 4" key="1">
    <citation type="journal article" date="2009" name="Stand. Genomic Sci.">
        <title>Complete genome sequence of Dyadobacter fermentans type strain (NS114).</title>
        <authorList>
            <person name="Lang E."/>
            <person name="Lapidus A."/>
            <person name="Chertkov O."/>
            <person name="Brettin T."/>
            <person name="Detter J.C."/>
            <person name="Han C."/>
            <person name="Copeland A."/>
            <person name="Glavina Del Rio T."/>
            <person name="Nolan M."/>
            <person name="Chen F."/>
            <person name="Lucas S."/>
            <person name="Tice H."/>
            <person name="Cheng J.F."/>
            <person name="Land M."/>
            <person name="Hauser L."/>
            <person name="Chang Y.J."/>
            <person name="Jeffries C.D."/>
            <person name="Kopitz M."/>
            <person name="Bruce D."/>
            <person name="Goodwin L."/>
            <person name="Pitluck S."/>
            <person name="Ovchinnikova G."/>
            <person name="Pati A."/>
            <person name="Ivanova N."/>
            <person name="Mavrommatis K."/>
            <person name="Chen A."/>
            <person name="Palaniappan K."/>
            <person name="Chain P."/>
            <person name="Bristow J."/>
            <person name="Eisen J.A."/>
            <person name="Markowitz V."/>
            <person name="Hugenholtz P."/>
            <person name="Goker M."/>
            <person name="Rohde M."/>
            <person name="Kyrpides N.C."/>
            <person name="Klenk H.P."/>
        </authorList>
    </citation>
    <scope>NUCLEOTIDE SEQUENCE [LARGE SCALE GENOMIC DNA]</scope>
    <source>
        <strain evidence="4">ATCC 700827 / DSM 18053 / CIP 107007 / KCTC 52180 / NS114</strain>
    </source>
</reference>
<accession>C6VSE3</accession>
<keyword evidence="1" id="KW-0597">Phosphoprotein</keyword>
<feature type="modified residue" description="4-aspartylphosphate" evidence="1">
    <location>
        <position position="207"/>
    </location>
</feature>
<dbReference type="SMART" id="SM00448">
    <property type="entry name" value="REC"/>
    <property type="match status" value="2"/>
</dbReference>
<dbReference type="PANTHER" id="PTHR44520">
    <property type="entry name" value="RESPONSE REGULATOR RCP1-RELATED"/>
    <property type="match status" value="1"/>
</dbReference>
<dbReference type="SUPFAM" id="SSF52172">
    <property type="entry name" value="CheY-like"/>
    <property type="match status" value="2"/>
</dbReference>
<gene>
    <name evidence="3" type="ordered locus">Dfer_5179</name>
</gene>
<dbReference type="eggNOG" id="COG2197">
    <property type="taxonomic scope" value="Bacteria"/>
</dbReference>
<dbReference type="HOGENOM" id="CLU_962199_0_0_10"/>
<dbReference type="EMBL" id="CP001619">
    <property type="protein sequence ID" value="ACT96378.1"/>
    <property type="molecule type" value="Genomic_DNA"/>
</dbReference>
<sequence>MAQGKTIFLVDDDEDDCELMQEALTEAIDGARVIQVQNPLHLTRALEANRDGSARLILMDVNMPAMNGFELLASIRQDQRYMKIPVVMVSTTTHQQQVNKAYNMGANAFVVKPVTMDEYRSMARGVGMCFLNSYRRACEAPSAHNAKVKSVVVVEDNDDYWYLMSTALKSCMQQYNIIRIVDTEQMVNFLNHELSSILPPVDLILVDLYVPDRQQGLDLIRQIRNSPGTGGLENIPVIVFSYSDDPRDIDDAYSSQASAYLIKPLDLSGWSFYFENMLHFWSDTVRPPRPLQ</sequence>
<dbReference type="InterPro" id="IPR052893">
    <property type="entry name" value="TCS_response_regulator"/>
</dbReference>
<dbReference type="GO" id="GO:0000160">
    <property type="term" value="P:phosphorelay signal transduction system"/>
    <property type="evidence" value="ECO:0007669"/>
    <property type="project" value="InterPro"/>
</dbReference>
<keyword evidence="4" id="KW-1185">Reference proteome</keyword>
<dbReference type="Gene3D" id="3.40.50.2300">
    <property type="match status" value="2"/>
</dbReference>
<organism evidence="3 4">
    <name type="scientific">Dyadobacter fermentans (strain ATCC 700827 / DSM 18053 / CIP 107007 / KCTC 52180 / NS114)</name>
    <dbReference type="NCBI Taxonomy" id="471854"/>
    <lineage>
        <taxon>Bacteria</taxon>
        <taxon>Pseudomonadati</taxon>
        <taxon>Bacteroidota</taxon>
        <taxon>Cytophagia</taxon>
        <taxon>Cytophagales</taxon>
        <taxon>Spirosomataceae</taxon>
        <taxon>Dyadobacter</taxon>
    </lineage>
</organism>
<dbReference type="PROSITE" id="PS50110">
    <property type="entry name" value="RESPONSE_REGULATORY"/>
    <property type="match status" value="2"/>
</dbReference>
<feature type="modified residue" description="4-aspartylphosphate" evidence="1">
    <location>
        <position position="60"/>
    </location>
</feature>
<feature type="domain" description="Response regulatory" evidence="2">
    <location>
        <begin position="150"/>
        <end position="278"/>
    </location>
</feature>
<evidence type="ECO:0000313" key="3">
    <source>
        <dbReference type="EMBL" id="ACT96378.1"/>
    </source>
</evidence>
<dbReference type="InterPro" id="IPR001789">
    <property type="entry name" value="Sig_transdc_resp-reg_receiver"/>
</dbReference>
<feature type="domain" description="Response regulatory" evidence="2">
    <location>
        <begin position="6"/>
        <end position="127"/>
    </location>
</feature>
<name>C6VSE3_DYAFD</name>
<evidence type="ECO:0000259" key="2">
    <source>
        <dbReference type="PROSITE" id="PS50110"/>
    </source>
</evidence>